<dbReference type="Proteomes" id="UP000046067">
    <property type="component" value="Unassembled WGS sequence"/>
</dbReference>
<accession>A0A655VCU0</accession>
<reference evidence="1 2" key="1">
    <citation type="submission" date="2015-07" db="EMBL/GenBank/DDBJ databases">
        <authorList>
            <consortium name="Pathogen Informatics"/>
        </authorList>
    </citation>
    <scope>NUCLEOTIDE SEQUENCE [LARGE SCALE GENOMIC DNA]</scope>
    <source>
        <strain evidence="1 2">A325</strain>
    </source>
</reference>
<evidence type="ECO:0000313" key="2">
    <source>
        <dbReference type="Proteomes" id="UP000046067"/>
    </source>
</evidence>
<gene>
    <name evidence="1" type="ORF">ERS013201_00533</name>
</gene>
<name>A0A655VCU0_VIBCL</name>
<dbReference type="EMBL" id="CWQJ01000003">
    <property type="protein sequence ID" value="CSB65200.1"/>
    <property type="molecule type" value="Genomic_DNA"/>
</dbReference>
<dbReference type="AlphaFoldDB" id="A0A655VCU0"/>
<organism evidence="1 2">
    <name type="scientific">Vibrio cholerae</name>
    <dbReference type="NCBI Taxonomy" id="666"/>
    <lineage>
        <taxon>Bacteria</taxon>
        <taxon>Pseudomonadati</taxon>
        <taxon>Pseudomonadota</taxon>
        <taxon>Gammaproteobacteria</taxon>
        <taxon>Vibrionales</taxon>
        <taxon>Vibrionaceae</taxon>
        <taxon>Vibrio</taxon>
    </lineage>
</organism>
<sequence length="84" mass="9836">MRIALLTRRHQVQRRIVALVFIARKFLLSNGRFVIGNRNVELFRRGIVIVIGRRHIHRKFDVVSISVIQLCNWCESGRSVRLNG</sequence>
<protein>
    <submittedName>
        <fullName evidence="1">Uncharacterized protein</fullName>
    </submittedName>
</protein>
<proteinExistence type="predicted"/>
<evidence type="ECO:0000313" key="1">
    <source>
        <dbReference type="EMBL" id="CSB65200.1"/>
    </source>
</evidence>